<dbReference type="GO" id="GO:0016853">
    <property type="term" value="F:isomerase activity"/>
    <property type="evidence" value="ECO:0007669"/>
    <property type="project" value="UniProtKB-KW"/>
</dbReference>
<dbReference type="Proteomes" id="UP000500806">
    <property type="component" value="Chromosome"/>
</dbReference>
<dbReference type="InterPro" id="IPR001451">
    <property type="entry name" value="Hexapep"/>
</dbReference>
<dbReference type="Gene3D" id="2.60.120.10">
    <property type="entry name" value="Jelly Rolls"/>
    <property type="match status" value="1"/>
</dbReference>
<dbReference type="InterPro" id="IPR018357">
    <property type="entry name" value="Hexapep_transf_CS"/>
</dbReference>
<dbReference type="SUPFAM" id="SSF51182">
    <property type="entry name" value="RmlC-like cupins"/>
    <property type="match status" value="1"/>
</dbReference>
<reference evidence="6 7" key="1">
    <citation type="submission" date="2018-04" db="EMBL/GenBank/DDBJ databases">
        <title>Polynucleobacter sp. LimPoW16 genome.</title>
        <authorList>
            <person name="Hahn M.W."/>
        </authorList>
    </citation>
    <scope>NUCLEOTIDE SEQUENCE [LARGE SCALE GENOMIC DNA]</scope>
    <source>
        <strain evidence="6 7">LimPoW16</strain>
    </source>
</reference>
<dbReference type="PANTHER" id="PTHR43300">
    <property type="entry name" value="ACETYLTRANSFERASE"/>
    <property type="match status" value="1"/>
</dbReference>
<dbReference type="Gene3D" id="2.160.10.10">
    <property type="entry name" value="Hexapeptide repeat proteins"/>
    <property type="match status" value="1"/>
</dbReference>
<dbReference type="InterPro" id="IPR014710">
    <property type="entry name" value="RmlC-like_jellyroll"/>
</dbReference>
<dbReference type="RefSeq" id="WP_173942048.1">
    <property type="nucleotide sequence ID" value="NZ_CBCSCD010000008.1"/>
</dbReference>
<dbReference type="GO" id="GO:0016746">
    <property type="term" value="F:acyltransferase activity"/>
    <property type="evidence" value="ECO:0007669"/>
    <property type="project" value="UniProtKB-KW"/>
</dbReference>
<comment type="similarity">
    <text evidence="1">Belongs to the transferase hexapeptide repeat family.</text>
</comment>
<feature type="domain" description="Sugar 3,4-ketoisomerase QdtA cupin" evidence="5">
    <location>
        <begin position="183"/>
        <end position="309"/>
    </location>
</feature>
<dbReference type="Pfam" id="PF05523">
    <property type="entry name" value="FdtA"/>
    <property type="match status" value="1"/>
</dbReference>
<proteinExistence type="inferred from homology"/>
<keyword evidence="4" id="KW-0012">Acyltransferase</keyword>
<protein>
    <submittedName>
        <fullName evidence="6">Isomerase</fullName>
    </submittedName>
</protein>
<dbReference type="PROSITE" id="PS00101">
    <property type="entry name" value="HEXAPEP_TRANSFERASES"/>
    <property type="match status" value="1"/>
</dbReference>
<evidence type="ECO:0000313" key="7">
    <source>
        <dbReference type="Proteomes" id="UP000500806"/>
    </source>
</evidence>
<dbReference type="AlphaFoldDB" id="A0A6M9PVE7"/>
<dbReference type="KEGG" id="pani:DCO16_01630"/>
<evidence type="ECO:0000256" key="4">
    <source>
        <dbReference type="ARBA" id="ARBA00023315"/>
    </source>
</evidence>
<dbReference type="PANTHER" id="PTHR43300:SF4">
    <property type="entry name" value="ACYL-[ACYL-CARRIER-PROTEIN]--UDP-N-ACETYLGLUCOSAMINE O-ACYLTRANSFERASE"/>
    <property type="match status" value="1"/>
</dbReference>
<accession>A0A6M9PVE7</accession>
<gene>
    <name evidence="6" type="ORF">DCO16_01630</name>
</gene>
<keyword evidence="6" id="KW-0413">Isomerase</keyword>
<dbReference type="InterPro" id="IPR011051">
    <property type="entry name" value="RmlC_Cupin_sf"/>
</dbReference>
<dbReference type="CDD" id="cd20292">
    <property type="entry name" value="cupin_QdtA-like"/>
    <property type="match status" value="1"/>
</dbReference>
<evidence type="ECO:0000313" key="6">
    <source>
        <dbReference type="EMBL" id="QKM61896.1"/>
    </source>
</evidence>
<dbReference type="Pfam" id="PF00132">
    <property type="entry name" value="Hexapep"/>
    <property type="match status" value="2"/>
</dbReference>
<keyword evidence="3" id="KW-0677">Repeat</keyword>
<keyword evidence="2" id="KW-0808">Transferase</keyword>
<evidence type="ECO:0000256" key="1">
    <source>
        <dbReference type="ARBA" id="ARBA00007274"/>
    </source>
</evidence>
<evidence type="ECO:0000259" key="5">
    <source>
        <dbReference type="Pfam" id="PF05523"/>
    </source>
</evidence>
<dbReference type="InterPro" id="IPR050179">
    <property type="entry name" value="Trans_hexapeptide_repeat"/>
</dbReference>
<evidence type="ECO:0000256" key="2">
    <source>
        <dbReference type="ARBA" id="ARBA00022679"/>
    </source>
</evidence>
<dbReference type="InterPro" id="IPR008894">
    <property type="entry name" value="QdtA_cupin_dom"/>
</dbReference>
<dbReference type="InterPro" id="IPR011004">
    <property type="entry name" value="Trimer_LpxA-like_sf"/>
</dbReference>
<name>A0A6M9PVE7_9BURK</name>
<sequence>MSNIQIHTLSDVQSEAIGDGTRVWQYCVIFPKATVGKNCNICAQVLIENDVVIGDHVTIKSGVQLWDGTRIGNRVFIGPNATFTNDQFPRSKQYPNQFLITEIKDGASIGANATILPGLTIGEGAMVGAGAVVTRNIPPHAIVVGNPAVITGYVGANNTKPDNQYSASIDLTENSKSLGVGACVLYRLPLVPDIRGNLSVAEYEKQIPFIPKRCFWVFDVPSREVRGEHAHKKLHQYLICVKGSVNVVLDDGVNKTELILDKPNLGLHIPPRVWGIQYKYSADAVLLVLASDAYHADDYLRDYVEFISHINSQTAQS</sequence>
<dbReference type="CDD" id="cd03358">
    <property type="entry name" value="LbH_WxcM_N_like"/>
    <property type="match status" value="1"/>
</dbReference>
<evidence type="ECO:0000256" key="3">
    <source>
        <dbReference type="ARBA" id="ARBA00022737"/>
    </source>
</evidence>
<dbReference type="SUPFAM" id="SSF51161">
    <property type="entry name" value="Trimeric LpxA-like enzymes"/>
    <property type="match status" value="1"/>
</dbReference>
<organism evidence="6 7">
    <name type="scientific">Polynucleobacter antarcticus</name>
    <dbReference type="NCBI Taxonomy" id="1743162"/>
    <lineage>
        <taxon>Bacteria</taxon>
        <taxon>Pseudomonadati</taxon>
        <taxon>Pseudomonadota</taxon>
        <taxon>Betaproteobacteria</taxon>
        <taxon>Burkholderiales</taxon>
        <taxon>Burkholderiaceae</taxon>
        <taxon>Polynucleobacter</taxon>
    </lineage>
</organism>
<keyword evidence="7" id="KW-1185">Reference proteome</keyword>
<dbReference type="EMBL" id="CP028941">
    <property type="protein sequence ID" value="QKM61896.1"/>
    <property type="molecule type" value="Genomic_DNA"/>
</dbReference>